<dbReference type="Proteomes" id="UP000606721">
    <property type="component" value="Unassembled WGS sequence"/>
</dbReference>
<gene>
    <name evidence="2" type="ORF">H6F99_14660</name>
</gene>
<keyword evidence="1" id="KW-0472">Membrane</keyword>
<proteinExistence type="predicted"/>
<dbReference type="RefSeq" id="WP_190383408.1">
    <property type="nucleotide sequence ID" value="NZ_JACJQT010000037.1"/>
</dbReference>
<evidence type="ECO:0000256" key="1">
    <source>
        <dbReference type="SAM" id="Phobius"/>
    </source>
</evidence>
<keyword evidence="1" id="KW-0812">Transmembrane</keyword>
<name>A0ABR8BYE9_APHFL</name>
<dbReference type="EMBL" id="JACJQT010000037">
    <property type="protein sequence ID" value="MBD2279485.1"/>
    <property type="molecule type" value="Genomic_DNA"/>
</dbReference>
<reference evidence="2 3" key="1">
    <citation type="journal article" date="2020" name="ISME J.">
        <title>Comparative genomics reveals insights into cyanobacterial evolution and habitat adaptation.</title>
        <authorList>
            <person name="Chen M.Y."/>
            <person name="Teng W.K."/>
            <person name="Zhao L."/>
            <person name="Hu C.X."/>
            <person name="Zhou Y.K."/>
            <person name="Han B.P."/>
            <person name="Song L.R."/>
            <person name="Shu W.S."/>
        </authorList>
    </citation>
    <scope>NUCLEOTIDE SEQUENCE [LARGE SCALE GENOMIC DNA]</scope>
    <source>
        <strain evidence="2 3">FACHB-1040</strain>
    </source>
</reference>
<comment type="caution">
    <text evidence="2">The sequence shown here is derived from an EMBL/GenBank/DDBJ whole genome shotgun (WGS) entry which is preliminary data.</text>
</comment>
<evidence type="ECO:0000313" key="2">
    <source>
        <dbReference type="EMBL" id="MBD2279485.1"/>
    </source>
</evidence>
<feature type="transmembrane region" description="Helical" evidence="1">
    <location>
        <begin position="88"/>
        <end position="109"/>
    </location>
</feature>
<organism evidence="2 3">
    <name type="scientific">Aphanizomenon flos-aquae FACHB-1040</name>
    <dbReference type="NCBI Taxonomy" id="2692887"/>
    <lineage>
        <taxon>Bacteria</taxon>
        <taxon>Bacillati</taxon>
        <taxon>Cyanobacteriota</taxon>
        <taxon>Cyanophyceae</taxon>
        <taxon>Nostocales</taxon>
        <taxon>Aphanizomenonaceae</taxon>
        <taxon>Aphanizomenon</taxon>
    </lineage>
</organism>
<sequence length="281" mass="31486">MSGEKRRKPRSEPAPTLYQKNQPIWKTAIIQVLRGTIGVLETTVVKLETETPADTQKKTNFLSRWDGFLRTFRLFLPSNISNNVSDTVLTGIFAVIFVVTIGITTFMFIPKSVEVATVPPVEEVIPPKLVIEPEPTPTPVIEPEVIPTPTPVVEPEVIPTPVIETETTPTPVVELTPEQALLAAIENQFSDITIAVKNTQDKNIISQLIKPLQANFRTSDLTVKISDIWYNLEKSQQDKLAADILQRSQELNFIHLEVVDFQEKIIARSPVVGNKMIVFKR</sequence>
<accession>A0ABR8BYE9</accession>
<keyword evidence="1" id="KW-1133">Transmembrane helix</keyword>
<keyword evidence="3" id="KW-1185">Reference proteome</keyword>
<evidence type="ECO:0000313" key="3">
    <source>
        <dbReference type="Proteomes" id="UP000606721"/>
    </source>
</evidence>
<protein>
    <submittedName>
        <fullName evidence="2">Uncharacterized protein</fullName>
    </submittedName>
</protein>